<accession>A0ABV0ZWJ2</accession>
<sequence length="106" mass="12541">MERTEMEHRSDDEADYEDEEVDPRIQGELEKLNQSTDDINRCETELEDSRQKFRSVLVEATVKLDELVKKIGKPVEESKPYWEARRLTRQVSHLKLLYFLGISLSK</sequence>
<evidence type="ECO:0000313" key="5">
    <source>
        <dbReference type="EMBL" id="MEQ2310632.1"/>
    </source>
</evidence>
<evidence type="ECO:0000313" key="6">
    <source>
        <dbReference type="Proteomes" id="UP001469553"/>
    </source>
</evidence>
<comment type="function">
    <text evidence="3">Functions as guanine nucleotide exchange factor (GEF) for RAB11A.</text>
</comment>
<dbReference type="Pfam" id="PF05276">
    <property type="entry name" value="SH3BP5"/>
    <property type="match status" value="1"/>
</dbReference>
<dbReference type="EMBL" id="JAHRIP010075895">
    <property type="protein sequence ID" value="MEQ2310632.1"/>
    <property type="molecule type" value="Genomic_DNA"/>
</dbReference>
<dbReference type="InterPro" id="IPR007940">
    <property type="entry name" value="SH3BP5"/>
</dbReference>
<reference evidence="5 6" key="1">
    <citation type="submission" date="2021-06" db="EMBL/GenBank/DDBJ databases">
        <authorList>
            <person name="Palmer J.M."/>
        </authorList>
    </citation>
    <scope>NUCLEOTIDE SEQUENCE [LARGE SCALE GENOMIC DNA]</scope>
    <source>
        <strain evidence="5 6">AS_MEX2019</strain>
        <tissue evidence="5">Muscle</tissue>
    </source>
</reference>
<keyword evidence="3" id="KW-0963">Cytoplasm</keyword>
<proteinExistence type="inferred from homology"/>
<gene>
    <name evidence="5" type="primary">SH3BP5</name>
    <name evidence="5" type="ORF">AMECASPLE_011094</name>
</gene>
<comment type="subcellular location">
    <subcellularLocation>
        <location evidence="3">Cytoplasm</location>
    </subcellularLocation>
    <text evidence="3">Colocalizes with RAB11A on cytoplasmic vesicle membranes.</text>
</comment>
<feature type="region of interest" description="Disordered" evidence="4">
    <location>
        <begin position="1"/>
        <end position="23"/>
    </location>
</feature>
<evidence type="ECO:0000256" key="1">
    <source>
        <dbReference type="ARBA" id="ARBA00007796"/>
    </source>
</evidence>
<name>A0ABV0ZWJ2_9TELE</name>
<keyword evidence="3" id="KW-0344">Guanine-nucleotide releasing factor</keyword>
<feature type="compositionally biased region" description="Basic and acidic residues" evidence="4">
    <location>
        <begin position="1"/>
        <end position="11"/>
    </location>
</feature>
<comment type="similarity">
    <text evidence="1 3">Belongs to the SH3BP5 family.</text>
</comment>
<evidence type="ECO:0000256" key="2">
    <source>
        <dbReference type="ARBA" id="ARBA00023054"/>
    </source>
</evidence>
<dbReference type="PANTHER" id="PTHR19423">
    <property type="entry name" value="SH3 DOMAIN-BINDING PROTEIN 5"/>
    <property type="match status" value="1"/>
</dbReference>
<comment type="caution">
    <text evidence="5">The sequence shown here is derived from an EMBL/GenBank/DDBJ whole genome shotgun (WGS) entry which is preliminary data.</text>
</comment>
<comment type="subunit">
    <text evidence="3">Interacts with GDP-bound and nucleotide-free forms of RAB11A.</text>
</comment>
<feature type="compositionally biased region" description="Acidic residues" evidence="4">
    <location>
        <begin position="12"/>
        <end position="21"/>
    </location>
</feature>
<dbReference type="PANTHER" id="PTHR19423:SF11">
    <property type="entry name" value="SH3 DOMAIN-BINDING PROTEIN 5"/>
    <property type="match status" value="1"/>
</dbReference>
<dbReference type="Proteomes" id="UP001469553">
    <property type="component" value="Unassembled WGS sequence"/>
</dbReference>
<keyword evidence="6" id="KW-1185">Reference proteome</keyword>
<evidence type="ECO:0000256" key="4">
    <source>
        <dbReference type="SAM" id="MobiDB-lite"/>
    </source>
</evidence>
<evidence type="ECO:0000256" key="3">
    <source>
        <dbReference type="RuleBase" id="RU369054"/>
    </source>
</evidence>
<protein>
    <recommendedName>
        <fullName evidence="3">SH3 domain-binding protein 5</fullName>
        <shortName evidence="3">SH3BP-5</shortName>
    </recommendedName>
</protein>
<keyword evidence="2 3" id="KW-0175">Coiled coil</keyword>
<organism evidence="5 6">
    <name type="scientific">Ameca splendens</name>
    <dbReference type="NCBI Taxonomy" id="208324"/>
    <lineage>
        <taxon>Eukaryota</taxon>
        <taxon>Metazoa</taxon>
        <taxon>Chordata</taxon>
        <taxon>Craniata</taxon>
        <taxon>Vertebrata</taxon>
        <taxon>Euteleostomi</taxon>
        <taxon>Actinopterygii</taxon>
        <taxon>Neopterygii</taxon>
        <taxon>Teleostei</taxon>
        <taxon>Neoteleostei</taxon>
        <taxon>Acanthomorphata</taxon>
        <taxon>Ovalentaria</taxon>
        <taxon>Atherinomorphae</taxon>
        <taxon>Cyprinodontiformes</taxon>
        <taxon>Goodeidae</taxon>
        <taxon>Ameca</taxon>
    </lineage>
</organism>
<comment type="domain">
    <text evidence="3">The N-terminal half of the protein mediates interaction with RAB11A and functions as guanine nucleotide exchange factor. Four long alpha-helices (interrupted by a central kink) assemble into coiled coils, giving rise to a 'V' shape.</text>
</comment>